<reference evidence="1" key="1">
    <citation type="submission" date="2020-12" db="EMBL/GenBank/DDBJ databases">
        <title>Draft Genome of Candida africana.</title>
        <authorList>
            <person name="Ayanbimpe G.M."/>
            <person name="Enweani I.B."/>
            <person name="Aguiyi J.C."/>
            <person name="Nnadi U.P."/>
            <person name="Izam Y."/>
            <person name="Ubani A."/>
            <person name="Ngene A.C."/>
        </authorList>
    </citation>
    <scope>NUCLEOTIDE SEQUENCE</scope>
    <source>
        <strain evidence="1">CEC4854</strain>
    </source>
</reference>
<organism evidence="1 2">
    <name type="scientific">Candida africana</name>
    <dbReference type="NCBI Taxonomy" id="241526"/>
    <lineage>
        <taxon>Eukaryota</taxon>
        <taxon>Fungi</taxon>
        <taxon>Dikarya</taxon>
        <taxon>Ascomycota</taxon>
        <taxon>Saccharomycotina</taxon>
        <taxon>Pichiomycetes</taxon>
        <taxon>Debaryomycetaceae</taxon>
        <taxon>Candida/Lodderomyces clade</taxon>
        <taxon>Candida</taxon>
    </lineage>
</organism>
<accession>A0ACB7FRG0</accession>
<feature type="non-terminal residue" evidence="1">
    <location>
        <position position="1"/>
    </location>
</feature>
<dbReference type="Proteomes" id="UP000742417">
    <property type="component" value="Unassembled WGS sequence"/>
</dbReference>
<comment type="caution">
    <text evidence="1">The sequence shown here is derived from an EMBL/GenBank/DDBJ whole genome shotgun (WGS) entry which is preliminary data.</text>
</comment>
<gene>
    <name evidence="1" type="ORF">GWM34_01813</name>
</gene>
<sequence length="73" mass="8773">MEPSQTIQPSQPSQTTRTPEQPLWFYLAYNLLIPSLLVIVVHYNYELKPHQDFIFMLLYIDCALQRLRQDKDY</sequence>
<evidence type="ECO:0000313" key="2">
    <source>
        <dbReference type="Proteomes" id="UP000742417"/>
    </source>
</evidence>
<keyword evidence="2" id="KW-1185">Reference proteome</keyword>
<proteinExistence type="predicted"/>
<protein>
    <submittedName>
        <fullName evidence="1">Uncharacterized protein</fullName>
    </submittedName>
</protein>
<name>A0ACB7FRG0_9ASCO</name>
<evidence type="ECO:0000313" key="1">
    <source>
        <dbReference type="EMBL" id="KAG8203669.1"/>
    </source>
</evidence>
<dbReference type="EMBL" id="JAENJO010000003">
    <property type="protein sequence ID" value="KAG8203669.1"/>
    <property type="molecule type" value="Genomic_DNA"/>
</dbReference>